<dbReference type="EMBL" id="AVCH01000147">
    <property type="protein sequence ID" value="KFN48657.1"/>
    <property type="molecule type" value="Genomic_DNA"/>
</dbReference>
<dbReference type="STRING" id="1384054.N790_05985"/>
<dbReference type="eggNOG" id="COG1073">
    <property type="taxonomic scope" value="Bacteria"/>
</dbReference>
<dbReference type="InterPro" id="IPR000073">
    <property type="entry name" value="AB_hydrolase_1"/>
</dbReference>
<proteinExistence type="predicted"/>
<gene>
    <name evidence="2" type="ORF">N790_05985</name>
</gene>
<dbReference type="PANTHER" id="PTHR37946:SF1">
    <property type="entry name" value="SLL1969 PROTEIN"/>
    <property type="match status" value="1"/>
</dbReference>
<dbReference type="PANTHER" id="PTHR37946">
    <property type="entry name" value="SLL1969 PROTEIN"/>
    <property type="match status" value="1"/>
</dbReference>
<dbReference type="RefSeq" id="WP_043802314.1">
    <property type="nucleotide sequence ID" value="NZ_AVCH01000147.1"/>
</dbReference>
<accession>A0A091BAW8</accession>
<name>A0A091BAW8_9GAMM</name>
<protein>
    <recommendedName>
        <fullName evidence="1">AB hydrolase-1 domain-containing protein</fullName>
    </recommendedName>
</protein>
<keyword evidence="3" id="KW-1185">Reference proteome</keyword>
<reference evidence="2 3" key="1">
    <citation type="submission" date="2013-09" db="EMBL/GenBank/DDBJ databases">
        <title>Genome sequencing of Arenimonas malthae.</title>
        <authorList>
            <person name="Chen F."/>
            <person name="Wang G."/>
        </authorList>
    </citation>
    <scope>NUCLEOTIDE SEQUENCE [LARGE SCALE GENOMIC DNA]</scope>
    <source>
        <strain evidence="2 3">CC-JY-1</strain>
    </source>
</reference>
<dbReference type="Proteomes" id="UP000029392">
    <property type="component" value="Unassembled WGS sequence"/>
</dbReference>
<dbReference type="PATRIC" id="fig|1384054.3.peg.1175"/>
<dbReference type="Pfam" id="PF12697">
    <property type="entry name" value="Abhydrolase_6"/>
    <property type="match status" value="1"/>
</dbReference>
<evidence type="ECO:0000313" key="3">
    <source>
        <dbReference type="Proteomes" id="UP000029392"/>
    </source>
</evidence>
<dbReference type="SUPFAM" id="SSF53474">
    <property type="entry name" value="alpha/beta-Hydrolases"/>
    <property type="match status" value="1"/>
</dbReference>
<dbReference type="Gene3D" id="3.40.50.1820">
    <property type="entry name" value="alpha/beta hydrolase"/>
    <property type="match status" value="1"/>
</dbReference>
<sequence>MREPTGPRVILLHGVWMRGFTLWPLARRLRGFGFRTEVFDYASLVHGPAPSVDRLAARLLALGPGPVHLVGHSLGGLVALETADSYAGLPPGRIVCLGSPLAGSSAARGMARRRLGFWLGRSGTLLRSGLHALPPGREVGVVAGSHAVGLGKWFGDFDGLNDGTVAVWETRLPGLADHRVVPASHSGLLVNARVADLVAGFLRDGRFPA</sequence>
<evidence type="ECO:0000313" key="2">
    <source>
        <dbReference type="EMBL" id="KFN48657.1"/>
    </source>
</evidence>
<feature type="domain" description="AB hydrolase-1" evidence="1">
    <location>
        <begin position="9"/>
        <end position="182"/>
    </location>
</feature>
<evidence type="ECO:0000259" key="1">
    <source>
        <dbReference type="Pfam" id="PF12697"/>
    </source>
</evidence>
<dbReference type="AlphaFoldDB" id="A0A091BAW8"/>
<dbReference type="InterPro" id="IPR029058">
    <property type="entry name" value="AB_hydrolase_fold"/>
</dbReference>
<comment type="caution">
    <text evidence="2">The sequence shown here is derived from an EMBL/GenBank/DDBJ whole genome shotgun (WGS) entry which is preliminary data.</text>
</comment>
<organism evidence="2 3">
    <name type="scientific">Arenimonas malthae CC-JY-1</name>
    <dbReference type="NCBI Taxonomy" id="1384054"/>
    <lineage>
        <taxon>Bacteria</taxon>
        <taxon>Pseudomonadati</taxon>
        <taxon>Pseudomonadota</taxon>
        <taxon>Gammaproteobacteria</taxon>
        <taxon>Lysobacterales</taxon>
        <taxon>Lysobacteraceae</taxon>
        <taxon>Arenimonas</taxon>
    </lineage>
</organism>